<feature type="binding site" evidence="13">
    <location>
        <begin position="325"/>
        <end position="326"/>
    </location>
    <ligand>
        <name>pyridoxal 5'-phosphate</name>
        <dbReference type="ChEBI" id="CHEBI:597326"/>
    </ligand>
</feature>
<dbReference type="CDD" id="cd00610">
    <property type="entry name" value="OAT_like"/>
    <property type="match status" value="1"/>
</dbReference>
<proteinExistence type="inferred from homology"/>
<dbReference type="GO" id="GO:0004015">
    <property type="term" value="F:adenosylmethionine-8-amino-7-oxononanoate transaminase activity"/>
    <property type="evidence" value="ECO:0007669"/>
    <property type="project" value="UniProtKB-UniRule"/>
</dbReference>
<evidence type="ECO:0000256" key="4">
    <source>
        <dbReference type="ARBA" id="ARBA00011738"/>
    </source>
</evidence>
<comment type="catalytic activity">
    <reaction evidence="11 13">
        <text>(8S)-8-amino-7-oxononanoate + S-adenosyl-L-methionine = S-adenosyl-4-methylsulfanyl-2-oxobutanoate + (7R,8S)-7,8-diammoniononanoate</text>
        <dbReference type="Rhea" id="RHEA:16861"/>
        <dbReference type="ChEBI" id="CHEBI:16490"/>
        <dbReference type="ChEBI" id="CHEBI:59789"/>
        <dbReference type="ChEBI" id="CHEBI:149468"/>
        <dbReference type="ChEBI" id="CHEBI:149469"/>
        <dbReference type="EC" id="2.6.1.62"/>
    </reaction>
</comment>
<dbReference type="InterPro" id="IPR015422">
    <property type="entry name" value="PyrdxlP-dep_Trfase_small"/>
</dbReference>
<feature type="binding site" evidence="13">
    <location>
        <position position="324"/>
    </location>
    <ligand>
        <name>substrate</name>
    </ligand>
</feature>
<dbReference type="SUPFAM" id="SSF53383">
    <property type="entry name" value="PLP-dependent transferases"/>
    <property type="match status" value="1"/>
</dbReference>
<evidence type="ECO:0000256" key="8">
    <source>
        <dbReference type="ARBA" id="ARBA00022691"/>
    </source>
</evidence>
<evidence type="ECO:0000256" key="13">
    <source>
        <dbReference type="HAMAP-Rule" id="MF_00834"/>
    </source>
</evidence>
<dbReference type="GO" id="GO:0005737">
    <property type="term" value="C:cytoplasm"/>
    <property type="evidence" value="ECO:0007669"/>
    <property type="project" value="UniProtKB-SubCell"/>
</dbReference>
<dbReference type="InterPro" id="IPR015424">
    <property type="entry name" value="PyrdxlP-dep_Trfase"/>
</dbReference>
<comment type="pathway">
    <text evidence="3 13">Cofactor biosynthesis; biotin biosynthesis; 7,8-diaminononanoate from 8-amino-7-oxononanoate (SAM route): step 1/1.</text>
</comment>
<evidence type="ECO:0000256" key="5">
    <source>
        <dbReference type="ARBA" id="ARBA00022490"/>
    </source>
</evidence>
<dbReference type="EMBL" id="CP011801">
    <property type="protein sequence ID" value="ALA59709.1"/>
    <property type="molecule type" value="Genomic_DNA"/>
</dbReference>
<comment type="function">
    <text evidence="13">Catalyzes the transfer of the alpha-amino group from S-adenosyl-L-methionine (SAM) to 7-keto-8-aminopelargonic acid (KAPA) to form 7,8-diaminopelargonic acid (DAPA). It is the only aminotransferase known to utilize SAM as an amino donor.</text>
</comment>
<sequence>MADRPSARQLREWDRRYLWHPFTQMQEWEQEEPLVIERGKGSYLIDTEGRRYLDGTSSIWVNLHGHRHPVLDRALKGQIDKIAHSTLLGLSNPPAILLARELIKVAPPGLSRVFYSDDGSTAVEVALKMAVQYWRQRHPDAGPKSMFLRLKLAYHGDTIGAVSVGNIELFHARFKPLLFPTLEAEPPSCYRCPLGLTYPSCKTACLEPIERILQTRHRDLAGFIVEPLIQAAAGMIIQPPGYLARLRELCTRYNVLLIADEVATGFGRTGKMFACEHDGVTPDLMAVSKGLTGGYLPLAATLTTDEIYRAFLGRYEEFKTFFHGHSYTGNPLGCAVALANLEVFRRQQVLRSLGPKISLLQKLLASLAGMPSVGDIRQQGLMAGIELVQDKMTKEPYPPPARIGHRVATAARARGLLIRPLGNVVVLVPPLSVSREELTRMVEIVRESIDTLSAG</sequence>
<evidence type="ECO:0000256" key="11">
    <source>
        <dbReference type="ARBA" id="ARBA00048449"/>
    </source>
</evidence>
<dbReference type="Pfam" id="PF00202">
    <property type="entry name" value="Aminotran_3"/>
    <property type="match status" value="1"/>
</dbReference>
<feature type="binding site" evidence="13">
    <location>
        <position position="289"/>
    </location>
    <ligand>
        <name>substrate</name>
    </ligand>
</feature>
<reference evidence="14 15" key="1">
    <citation type="journal article" date="2015" name="Proc. Natl. Acad. Sci. U.S.A.">
        <title>Expanded metabolic versatility of ubiquitous nitrite-oxidizing bacteria from the genus Nitrospira.</title>
        <authorList>
            <person name="Koch H."/>
            <person name="Lucker S."/>
            <person name="Albertsen M."/>
            <person name="Kitzinger K."/>
            <person name="Herbold C."/>
            <person name="Spieck E."/>
            <person name="Nielsen P.H."/>
            <person name="Wagner M."/>
            <person name="Daims H."/>
        </authorList>
    </citation>
    <scope>NUCLEOTIDE SEQUENCE [LARGE SCALE GENOMIC DNA]</scope>
    <source>
        <strain evidence="14 15">NSP M-1</strain>
    </source>
</reference>
<evidence type="ECO:0000256" key="7">
    <source>
        <dbReference type="ARBA" id="ARBA00022679"/>
    </source>
</evidence>
<feature type="modified residue" description="N6-(pyridoxal phosphate)lysine" evidence="13">
    <location>
        <position position="289"/>
    </location>
</feature>
<name>A0A0K2GFS8_NITMO</name>
<keyword evidence="5 13" id="KW-0963">Cytoplasm</keyword>
<dbReference type="PANTHER" id="PTHR42684">
    <property type="entry name" value="ADENOSYLMETHIONINE-8-AMINO-7-OXONONANOATE AMINOTRANSFERASE"/>
    <property type="match status" value="1"/>
</dbReference>
<dbReference type="GO" id="GO:0009102">
    <property type="term" value="P:biotin biosynthetic process"/>
    <property type="evidence" value="ECO:0007669"/>
    <property type="project" value="UniProtKB-UniRule"/>
</dbReference>
<dbReference type="KEGG" id="nmv:NITMOv2_3316"/>
<dbReference type="PATRIC" id="fig|42253.5.peg.3270"/>
<dbReference type="EC" id="2.6.1.62" evidence="13"/>
<evidence type="ECO:0000256" key="9">
    <source>
        <dbReference type="ARBA" id="ARBA00022756"/>
    </source>
</evidence>
<evidence type="ECO:0000256" key="3">
    <source>
        <dbReference type="ARBA" id="ARBA00005063"/>
    </source>
</evidence>
<feature type="binding site" evidence="13">
    <location>
        <position position="260"/>
    </location>
    <ligand>
        <name>pyridoxal 5'-phosphate</name>
        <dbReference type="ChEBI" id="CHEBI:597326"/>
    </ligand>
</feature>
<protein>
    <recommendedName>
        <fullName evidence="13">Adenosylmethionine-8-amino-7-oxononanoate aminotransferase</fullName>
        <ecNumber evidence="13">2.6.1.62</ecNumber>
    </recommendedName>
    <alternativeName>
        <fullName evidence="13">7,8-diamino-pelargonic acid aminotransferase</fullName>
        <shortName evidence="13">DAPA AT</shortName>
        <shortName evidence="13">DAPA aminotransferase</shortName>
    </alternativeName>
    <alternativeName>
        <fullName evidence="13">7,8-diaminononanoate synthase</fullName>
        <shortName evidence="13">DANS</shortName>
    </alternativeName>
    <alternativeName>
        <fullName evidence="13">Diaminopelargonic acid synthase</fullName>
    </alternativeName>
</protein>
<evidence type="ECO:0000313" key="15">
    <source>
        <dbReference type="Proteomes" id="UP000069205"/>
    </source>
</evidence>
<comment type="subunit">
    <text evidence="4 13">Homodimer.</text>
</comment>
<organism evidence="14 15">
    <name type="scientific">Nitrospira moscoviensis</name>
    <dbReference type="NCBI Taxonomy" id="42253"/>
    <lineage>
        <taxon>Bacteria</taxon>
        <taxon>Pseudomonadati</taxon>
        <taxon>Nitrospirota</taxon>
        <taxon>Nitrospiria</taxon>
        <taxon>Nitrospirales</taxon>
        <taxon>Nitrospiraceae</taxon>
        <taxon>Nitrospira</taxon>
    </lineage>
</organism>
<keyword evidence="9 13" id="KW-0093">Biotin biosynthesis</keyword>
<evidence type="ECO:0000256" key="6">
    <source>
        <dbReference type="ARBA" id="ARBA00022576"/>
    </source>
</evidence>
<dbReference type="PROSITE" id="PS00600">
    <property type="entry name" value="AA_TRANSFER_CLASS_3"/>
    <property type="match status" value="1"/>
</dbReference>
<dbReference type="InterPro" id="IPR005814">
    <property type="entry name" value="Aminotrans_3"/>
</dbReference>
<dbReference type="InterPro" id="IPR005815">
    <property type="entry name" value="BioA"/>
</dbReference>
<dbReference type="HAMAP" id="MF_00834">
    <property type="entry name" value="BioA"/>
    <property type="match status" value="1"/>
</dbReference>
<feature type="binding site" evidence="13">
    <location>
        <begin position="119"/>
        <end position="120"/>
    </location>
    <ligand>
        <name>pyridoxal 5'-phosphate</name>
        <dbReference type="ChEBI" id="CHEBI:597326"/>
    </ligand>
</feature>
<dbReference type="PANTHER" id="PTHR42684:SF17">
    <property type="entry name" value="ADENOSYLMETHIONINE-8-AMINO-7-OXONONANOATE AMINOTRANSFERASE"/>
    <property type="match status" value="1"/>
</dbReference>
<evidence type="ECO:0000256" key="10">
    <source>
        <dbReference type="ARBA" id="ARBA00022898"/>
    </source>
</evidence>
<dbReference type="GO" id="GO:0030170">
    <property type="term" value="F:pyridoxal phosphate binding"/>
    <property type="evidence" value="ECO:0007669"/>
    <property type="project" value="UniProtKB-UniRule"/>
</dbReference>
<dbReference type="UniPathway" id="UPA00078">
    <property type="reaction ID" value="UER00160"/>
</dbReference>
<dbReference type="RefSeq" id="WP_053380673.1">
    <property type="nucleotide sequence ID" value="NZ_CP011801.1"/>
</dbReference>
<dbReference type="OrthoDB" id="9801052at2"/>
<comment type="similarity">
    <text evidence="12 13">Belongs to the class-III pyridoxal-phosphate-dependent aminotransferase family. BioA subfamily.</text>
</comment>
<accession>A0A0K2GFS8</accession>
<dbReference type="FunFam" id="3.40.640.10:FF:000078">
    <property type="entry name" value="Adenosylmethionine-8-amino-7-oxononanoate aminotransferase"/>
    <property type="match status" value="1"/>
</dbReference>
<comment type="cofactor">
    <cofactor evidence="1 13">
        <name>pyridoxal 5'-phosphate</name>
        <dbReference type="ChEBI" id="CHEBI:597326"/>
    </cofactor>
</comment>
<evidence type="ECO:0000256" key="2">
    <source>
        <dbReference type="ARBA" id="ARBA00004496"/>
    </source>
</evidence>
<dbReference type="Proteomes" id="UP000069205">
    <property type="component" value="Chromosome"/>
</dbReference>
<evidence type="ECO:0000313" key="14">
    <source>
        <dbReference type="EMBL" id="ALA59709.1"/>
    </source>
</evidence>
<comment type="caution">
    <text evidence="13">Lacks conserved residue(s) required for the propagation of feature annotation.</text>
</comment>
<evidence type="ECO:0000256" key="1">
    <source>
        <dbReference type="ARBA" id="ARBA00001933"/>
    </source>
</evidence>
<dbReference type="InterPro" id="IPR015421">
    <property type="entry name" value="PyrdxlP-dep_Trfase_major"/>
</dbReference>
<dbReference type="AlphaFoldDB" id="A0A0K2GFS8"/>
<keyword evidence="8 13" id="KW-0949">S-adenosyl-L-methionine</keyword>
<comment type="subcellular location">
    <subcellularLocation>
        <location evidence="2 13">Cytoplasm</location>
    </subcellularLocation>
</comment>
<gene>
    <name evidence="13 14" type="primary">bioA</name>
    <name evidence="14" type="ORF">NITMOv2_3316</name>
</gene>
<feature type="binding site" evidence="13">
    <location>
        <position position="154"/>
    </location>
    <ligand>
        <name>substrate</name>
    </ligand>
</feature>
<keyword evidence="7 13" id="KW-0808">Transferase</keyword>
<dbReference type="STRING" id="42253.NITMOv2_3316"/>
<evidence type="ECO:0000256" key="12">
    <source>
        <dbReference type="ARBA" id="ARBA00060970"/>
    </source>
</evidence>
<feature type="binding site" evidence="13">
    <location>
        <position position="419"/>
    </location>
    <ligand>
        <name>substrate</name>
    </ligand>
</feature>
<keyword evidence="6 13" id="KW-0032">Aminotransferase</keyword>
<dbReference type="InterPro" id="IPR049704">
    <property type="entry name" value="Aminotrans_3_PPA_site"/>
</dbReference>
<dbReference type="NCBIfam" id="TIGR00508">
    <property type="entry name" value="bioA"/>
    <property type="match status" value="1"/>
</dbReference>
<feature type="site" description="Participates in the substrate recognition with KAPA and in a stacking interaction with the adenine ring of SAM" evidence="13">
    <location>
        <position position="22"/>
    </location>
</feature>
<dbReference type="Gene3D" id="3.40.640.10">
    <property type="entry name" value="Type I PLP-dependent aspartate aminotransferase-like (Major domain)"/>
    <property type="match status" value="1"/>
</dbReference>
<keyword evidence="10 13" id="KW-0663">Pyridoxal phosphate</keyword>
<dbReference type="Gene3D" id="3.90.1150.10">
    <property type="entry name" value="Aspartate Aminotransferase, domain 1"/>
    <property type="match status" value="1"/>
</dbReference>
<keyword evidence="15" id="KW-1185">Reference proteome</keyword>